<dbReference type="SUPFAM" id="SSF55681">
    <property type="entry name" value="Class II aaRS and biotin synthetases"/>
    <property type="match status" value="1"/>
</dbReference>
<keyword evidence="4" id="KW-0067">ATP-binding</keyword>
<comment type="function">
    <text evidence="4">Acts both as a biotin--[acetyl-CoA-carboxylase] ligase and a repressor.</text>
</comment>
<dbReference type="SUPFAM" id="SSF46785">
    <property type="entry name" value="Winged helix' DNA-binding domain"/>
    <property type="match status" value="1"/>
</dbReference>
<comment type="caution">
    <text evidence="6">The sequence shown here is derived from an EMBL/GenBank/DDBJ whole genome shotgun (WGS) entry which is preliminary data.</text>
</comment>
<gene>
    <name evidence="4" type="primary">birA</name>
    <name evidence="6" type="ORF">CWR48_07865</name>
</gene>
<evidence type="ECO:0000313" key="6">
    <source>
        <dbReference type="EMBL" id="RDW19626.1"/>
    </source>
</evidence>
<feature type="binding site" evidence="4">
    <location>
        <position position="117"/>
    </location>
    <ligand>
        <name>biotin</name>
        <dbReference type="ChEBI" id="CHEBI:57586"/>
    </ligand>
</feature>
<evidence type="ECO:0000259" key="5">
    <source>
        <dbReference type="PROSITE" id="PS51733"/>
    </source>
</evidence>
<feature type="binding site" evidence="4">
    <location>
        <position position="188"/>
    </location>
    <ligand>
        <name>biotin</name>
        <dbReference type="ChEBI" id="CHEBI:57586"/>
    </ligand>
</feature>
<keyword evidence="4" id="KW-0547">Nucleotide-binding</keyword>
<keyword evidence="4" id="KW-0804">Transcription</keyword>
<dbReference type="NCBIfam" id="TIGR00121">
    <property type="entry name" value="birA_ligase"/>
    <property type="match status" value="1"/>
</dbReference>
<dbReference type="GO" id="GO:0006355">
    <property type="term" value="P:regulation of DNA-templated transcription"/>
    <property type="evidence" value="ECO:0007669"/>
    <property type="project" value="UniProtKB-UniRule"/>
</dbReference>
<proteinExistence type="inferred from homology"/>
<dbReference type="InterPro" id="IPR004143">
    <property type="entry name" value="BPL_LPL_catalytic"/>
</dbReference>
<evidence type="ECO:0000256" key="2">
    <source>
        <dbReference type="ARBA" id="ARBA00023125"/>
    </source>
</evidence>
<dbReference type="PANTHER" id="PTHR12835">
    <property type="entry name" value="BIOTIN PROTEIN LIGASE"/>
    <property type="match status" value="1"/>
</dbReference>
<dbReference type="Gene3D" id="3.30.930.10">
    <property type="entry name" value="Bira Bifunctional Protein, Domain 2"/>
    <property type="match status" value="1"/>
</dbReference>
<dbReference type="CDD" id="cd16442">
    <property type="entry name" value="BPL"/>
    <property type="match status" value="1"/>
</dbReference>
<evidence type="ECO:0000313" key="7">
    <source>
        <dbReference type="Proteomes" id="UP000257143"/>
    </source>
</evidence>
<dbReference type="GO" id="GO:0016740">
    <property type="term" value="F:transferase activity"/>
    <property type="evidence" value="ECO:0007669"/>
    <property type="project" value="UniProtKB-ARBA"/>
</dbReference>
<accession>A0A3D8PU32</accession>
<dbReference type="OrthoDB" id="9807064at2"/>
<keyword evidence="3 4" id="KW-0092">Biotin</keyword>
<keyword evidence="7" id="KW-1185">Reference proteome</keyword>
<protein>
    <recommendedName>
        <fullName evidence="4">Bifunctional ligase/repressor BirA</fullName>
    </recommendedName>
    <alternativeName>
        <fullName evidence="4">Biotin--[acetyl-CoA-carboxylase] ligase</fullName>
        <ecNumber evidence="4">6.3.4.15</ecNumber>
    </alternativeName>
    <alternativeName>
        <fullName evidence="4">Biotin--protein ligase</fullName>
    </alternativeName>
    <alternativeName>
        <fullName evidence="4">Biotin-[acetyl-CoA carboxylase] synthetase</fullName>
    </alternativeName>
</protein>
<sequence length="334" mass="38128">MESTRNKLIQLLADNSEQYISGQLLSEELEISRSAIWKHMKELEKDGYQIEGKSNKGYRIISYPDKLSENTIRWGLDTDWIGKSIVHKESTTSTQHIAHDEARNGASHGTIIIADEQTNGKGRMNRSWFSSKGKGMWLSMILRPRISPQQAPQLTLLTATVLADVLHAYCHVTPLIKWPNDILLNNKKTAGILTEMQAEQDIINYIVIGIGLNVNQSESELPEEIRHKATSLFIETEKEHSIKGLIQEILVAFEKAYDQFIKNGFPDVKRKWESYGFKIGEEITIKTLRDHFQATFLGIEEDGALRIKRMDGSTEKLYSAEIDWFDDNENHAII</sequence>
<evidence type="ECO:0000256" key="3">
    <source>
        <dbReference type="ARBA" id="ARBA00023267"/>
    </source>
</evidence>
<dbReference type="PANTHER" id="PTHR12835:SF5">
    <property type="entry name" value="BIOTIN--PROTEIN LIGASE"/>
    <property type="match status" value="1"/>
</dbReference>
<dbReference type="HAMAP" id="MF_00978">
    <property type="entry name" value="Bifunct_BirA"/>
    <property type="match status" value="1"/>
</dbReference>
<organism evidence="6 7">
    <name type="scientific">Oceanobacillus arenosus</name>
    <dbReference type="NCBI Taxonomy" id="1229153"/>
    <lineage>
        <taxon>Bacteria</taxon>
        <taxon>Bacillati</taxon>
        <taxon>Bacillota</taxon>
        <taxon>Bacilli</taxon>
        <taxon>Bacillales</taxon>
        <taxon>Bacillaceae</taxon>
        <taxon>Oceanobacillus</taxon>
    </lineage>
</organism>
<keyword evidence="1 4" id="KW-0436">Ligase</keyword>
<dbReference type="EC" id="6.3.4.15" evidence="4"/>
<keyword evidence="4" id="KW-0678">Repressor</keyword>
<keyword evidence="4" id="KW-0805">Transcription regulation</keyword>
<dbReference type="InterPro" id="IPR036388">
    <property type="entry name" value="WH-like_DNA-bd_sf"/>
</dbReference>
<comment type="similarity">
    <text evidence="4">Belongs to the biotin--protein ligase family.</text>
</comment>
<dbReference type="GO" id="GO:0005524">
    <property type="term" value="F:ATP binding"/>
    <property type="evidence" value="ECO:0007669"/>
    <property type="project" value="UniProtKB-UniRule"/>
</dbReference>
<comment type="catalytic activity">
    <reaction evidence="4">
        <text>biotin + L-lysyl-[protein] + ATP = N(6)-biotinyl-L-lysyl-[protein] + AMP + diphosphate + H(+)</text>
        <dbReference type="Rhea" id="RHEA:11756"/>
        <dbReference type="Rhea" id="RHEA-COMP:9752"/>
        <dbReference type="Rhea" id="RHEA-COMP:10505"/>
        <dbReference type="ChEBI" id="CHEBI:15378"/>
        <dbReference type="ChEBI" id="CHEBI:29969"/>
        <dbReference type="ChEBI" id="CHEBI:30616"/>
        <dbReference type="ChEBI" id="CHEBI:33019"/>
        <dbReference type="ChEBI" id="CHEBI:57586"/>
        <dbReference type="ChEBI" id="CHEBI:83144"/>
        <dbReference type="ChEBI" id="CHEBI:456215"/>
        <dbReference type="EC" id="6.3.4.15"/>
    </reaction>
</comment>
<dbReference type="Pfam" id="PF08279">
    <property type="entry name" value="HTH_11"/>
    <property type="match status" value="1"/>
</dbReference>
<dbReference type="RefSeq" id="WP_115772701.1">
    <property type="nucleotide sequence ID" value="NZ_PIOC01000012.1"/>
</dbReference>
<dbReference type="InterPro" id="IPR013196">
    <property type="entry name" value="HTH_11"/>
</dbReference>
<comment type="caution">
    <text evidence="4">Lacks conserved residue(s) required for the propagation of feature annotation.</text>
</comment>
<dbReference type="GO" id="GO:0005737">
    <property type="term" value="C:cytoplasm"/>
    <property type="evidence" value="ECO:0007669"/>
    <property type="project" value="TreeGrafter"/>
</dbReference>
<dbReference type="AlphaFoldDB" id="A0A3D8PU32"/>
<dbReference type="Pfam" id="PF03099">
    <property type="entry name" value="BPL_LplA_LipB"/>
    <property type="match status" value="1"/>
</dbReference>
<dbReference type="InterPro" id="IPR011991">
    <property type="entry name" value="ArsR-like_HTH"/>
</dbReference>
<dbReference type="GO" id="GO:0003677">
    <property type="term" value="F:DNA binding"/>
    <property type="evidence" value="ECO:0007669"/>
    <property type="project" value="UniProtKB-UniRule"/>
</dbReference>
<dbReference type="Pfam" id="PF02237">
    <property type="entry name" value="BPL_C"/>
    <property type="match status" value="1"/>
</dbReference>
<dbReference type="Proteomes" id="UP000257143">
    <property type="component" value="Unassembled WGS sequence"/>
</dbReference>
<dbReference type="PROSITE" id="PS51733">
    <property type="entry name" value="BPL_LPL_CATALYTIC"/>
    <property type="match status" value="1"/>
</dbReference>
<reference evidence="7" key="1">
    <citation type="submission" date="2017-11" db="EMBL/GenBank/DDBJ databases">
        <authorList>
            <person name="Zhu W."/>
        </authorList>
    </citation>
    <scope>NUCLEOTIDE SEQUENCE [LARGE SCALE GENOMIC DNA]</scope>
    <source>
        <strain evidence="7">CAU 1183</strain>
    </source>
</reference>
<dbReference type="GO" id="GO:0009249">
    <property type="term" value="P:protein lipoylation"/>
    <property type="evidence" value="ECO:0007669"/>
    <property type="project" value="UniProtKB-ARBA"/>
</dbReference>
<dbReference type="InterPro" id="IPR036390">
    <property type="entry name" value="WH_DNA-bd_sf"/>
</dbReference>
<dbReference type="GO" id="GO:0004077">
    <property type="term" value="F:biotin--[biotin carboxyl-carrier protein] ligase activity"/>
    <property type="evidence" value="ECO:0007669"/>
    <property type="project" value="UniProtKB-UniRule"/>
</dbReference>
<dbReference type="InterPro" id="IPR030855">
    <property type="entry name" value="Bifunct_BirA"/>
</dbReference>
<dbReference type="InterPro" id="IPR045864">
    <property type="entry name" value="aa-tRNA-synth_II/BPL/LPL"/>
</dbReference>
<dbReference type="CDD" id="cd00090">
    <property type="entry name" value="HTH_ARSR"/>
    <property type="match status" value="1"/>
</dbReference>
<dbReference type="EMBL" id="PIOC01000012">
    <property type="protein sequence ID" value="RDW19626.1"/>
    <property type="molecule type" value="Genomic_DNA"/>
</dbReference>
<dbReference type="Gene3D" id="1.10.10.10">
    <property type="entry name" value="Winged helix-like DNA-binding domain superfamily/Winged helix DNA-binding domain"/>
    <property type="match status" value="1"/>
</dbReference>
<evidence type="ECO:0000256" key="1">
    <source>
        <dbReference type="ARBA" id="ARBA00022598"/>
    </source>
</evidence>
<keyword evidence="2 4" id="KW-0238">DNA-binding</keyword>
<dbReference type="InterPro" id="IPR003142">
    <property type="entry name" value="BPL_C"/>
</dbReference>
<name>A0A3D8PU32_9BACI</name>
<dbReference type="InterPro" id="IPR004408">
    <property type="entry name" value="Biotin_CoA_COase_ligase"/>
</dbReference>
<feature type="domain" description="BPL/LPL catalytic" evidence="5">
    <location>
        <begin position="70"/>
        <end position="261"/>
    </location>
</feature>
<feature type="DNA-binding region" description="H-T-H motif" evidence="4">
    <location>
        <begin position="22"/>
        <end position="41"/>
    </location>
</feature>
<evidence type="ECO:0000256" key="4">
    <source>
        <dbReference type="HAMAP-Rule" id="MF_00978"/>
    </source>
</evidence>